<reference evidence="3" key="1">
    <citation type="submission" date="2022-11" db="EMBL/GenBank/DDBJ databases">
        <title>Description of Microcella daejonensis nov. sp, isolated from riverside soil.</title>
        <authorList>
            <person name="Molina K.M."/>
            <person name="Kim S.B."/>
        </authorList>
    </citation>
    <scope>NUCLEOTIDE SEQUENCE</scope>
    <source>
        <strain evidence="3">MMS21-STM12</strain>
    </source>
</reference>
<dbReference type="KEGG" id="mdb:OVN18_09445"/>
<keyword evidence="4" id="KW-1185">Reference proteome</keyword>
<protein>
    <submittedName>
        <fullName evidence="3">Uncharacterized protein</fullName>
    </submittedName>
</protein>
<dbReference type="Proteomes" id="UP001164706">
    <property type="component" value="Chromosome"/>
</dbReference>
<keyword evidence="2" id="KW-0812">Transmembrane</keyword>
<sequence>MNPTLLRLQLDDQPPLNLDWLVTPLIILIGIGTIVVVAWLWRLGHSLHDVTEHHAEEPVRLRLRRPHARRRSRRPRSRSIT</sequence>
<keyword evidence="2" id="KW-1133">Transmembrane helix</keyword>
<name>A0A9E8MJP1_9MICO</name>
<dbReference type="AlphaFoldDB" id="A0A9E8MJP1"/>
<dbReference type="RefSeq" id="WP_267780491.1">
    <property type="nucleotide sequence ID" value="NZ_CP113089.1"/>
</dbReference>
<feature type="region of interest" description="Disordered" evidence="1">
    <location>
        <begin position="61"/>
        <end position="81"/>
    </location>
</feature>
<feature type="transmembrane region" description="Helical" evidence="2">
    <location>
        <begin position="20"/>
        <end position="41"/>
    </location>
</feature>
<dbReference type="EMBL" id="CP113089">
    <property type="protein sequence ID" value="WAB80789.1"/>
    <property type="molecule type" value="Genomic_DNA"/>
</dbReference>
<organism evidence="3 4">
    <name type="scientific">Microcella daejeonensis</name>
    <dbReference type="NCBI Taxonomy" id="2994971"/>
    <lineage>
        <taxon>Bacteria</taxon>
        <taxon>Bacillati</taxon>
        <taxon>Actinomycetota</taxon>
        <taxon>Actinomycetes</taxon>
        <taxon>Micrococcales</taxon>
        <taxon>Microbacteriaceae</taxon>
        <taxon>Microcella</taxon>
    </lineage>
</organism>
<gene>
    <name evidence="3" type="ORF">OVN18_09445</name>
</gene>
<evidence type="ECO:0000313" key="3">
    <source>
        <dbReference type="EMBL" id="WAB80789.1"/>
    </source>
</evidence>
<accession>A0A9E8MJP1</accession>
<evidence type="ECO:0000313" key="4">
    <source>
        <dbReference type="Proteomes" id="UP001164706"/>
    </source>
</evidence>
<evidence type="ECO:0000256" key="1">
    <source>
        <dbReference type="SAM" id="MobiDB-lite"/>
    </source>
</evidence>
<keyword evidence="2" id="KW-0472">Membrane</keyword>
<evidence type="ECO:0000256" key="2">
    <source>
        <dbReference type="SAM" id="Phobius"/>
    </source>
</evidence>
<proteinExistence type="predicted"/>